<keyword evidence="3" id="KW-1185">Reference proteome</keyword>
<dbReference type="OrthoDB" id="61370at2759"/>
<gene>
    <name evidence="2" type="ORF">D9758_006285</name>
</gene>
<dbReference type="EMBL" id="JAACJM010000056">
    <property type="protein sequence ID" value="KAF5355538.1"/>
    <property type="molecule type" value="Genomic_DNA"/>
</dbReference>
<comment type="caution">
    <text evidence="2">The sequence shown here is derived from an EMBL/GenBank/DDBJ whole genome shotgun (WGS) entry which is preliminary data.</text>
</comment>
<dbReference type="Proteomes" id="UP000559256">
    <property type="component" value="Unassembled WGS sequence"/>
</dbReference>
<keyword evidence="1" id="KW-0472">Membrane</keyword>
<sequence length="218" mass="23943">MRKISYVLTFIAVTISLVFTILAARRTDWQVLPQPLVLKTPLIVDNAQLTTWFGLHSQCQRISYDSPNSHGELSTKCRRFPTRVQDACEKENGGFCTAWTSAGYAMELSIGFAAISLFTILIGLSTGSRRRRIWKAVAGLISLHATFGIIAFGIVTDVNRTGAYPGLEYAKPGFAYASNTFSWIFSVLIAAAVVTTGISAERGHQWAAGNRAYRRIDG</sequence>
<reference evidence="2 3" key="1">
    <citation type="journal article" date="2020" name="ISME J.">
        <title>Uncovering the hidden diversity of litter-decomposition mechanisms in mushroom-forming fungi.</title>
        <authorList>
            <person name="Floudas D."/>
            <person name="Bentzer J."/>
            <person name="Ahren D."/>
            <person name="Johansson T."/>
            <person name="Persson P."/>
            <person name="Tunlid A."/>
        </authorList>
    </citation>
    <scope>NUCLEOTIDE SEQUENCE [LARGE SCALE GENOMIC DNA]</scope>
    <source>
        <strain evidence="2 3">CBS 291.85</strain>
    </source>
</reference>
<feature type="transmembrane region" description="Helical" evidence="1">
    <location>
        <begin position="174"/>
        <end position="194"/>
    </location>
</feature>
<accession>A0A8H5DAA9</accession>
<name>A0A8H5DAA9_9AGAR</name>
<keyword evidence="1" id="KW-0812">Transmembrane</keyword>
<evidence type="ECO:0000313" key="2">
    <source>
        <dbReference type="EMBL" id="KAF5355538.1"/>
    </source>
</evidence>
<evidence type="ECO:0000313" key="3">
    <source>
        <dbReference type="Proteomes" id="UP000559256"/>
    </source>
</evidence>
<proteinExistence type="predicted"/>
<organism evidence="2 3">
    <name type="scientific">Tetrapyrgos nigripes</name>
    <dbReference type="NCBI Taxonomy" id="182062"/>
    <lineage>
        <taxon>Eukaryota</taxon>
        <taxon>Fungi</taxon>
        <taxon>Dikarya</taxon>
        <taxon>Basidiomycota</taxon>
        <taxon>Agaricomycotina</taxon>
        <taxon>Agaricomycetes</taxon>
        <taxon>Agaricomycetidae</taxon>
        <taxon>Agaricales</taxon>
        <taxon>Marasmiineae</taxon>
        <taxon>Marasmiaceae</taxon>
        <taxon>Tetrapyrgos</taxon>
    </lineage>
</organism>
<feature type="transmembrane region" description="Helical" evidence="1">
    <location>
        <begin position="104"/>
        <end position="124"/>
    </location>
</feature>
<protein>
    <submittedName>
        <fullName evidence="2">Uncharacterized protein</fullName>
    </submittedName>
</protein>
<dbReference type="Gene3D" id="1.20.140.150">
    <property type="match status" value="1"/>
</dbReference>
<evidence type="ECO:0000256" key="1">
    <source>
        <dbReference type="SAM" id="Phobius"/>
    </source>
</evidence>
<feature type="transmembrane region" description="Helical" evidence="1">
    <location>
        <begin position="136"/>
        <end position="154"/>
    </location>
</feature>
<dbReference type="AlphaFoldDB" id="A0A8H5DAA9"/>
<keyword evidence="1" id="KW-1133">Transmembrane helix</keyword>